<dbReference type="PANTHER" id="PTHR38733:SF1">
    <property type="entry name" value="TYPE IV METHYL-DIRECTED RESTRICTION ENZYME ECOKMCRBC"/>
    <property type="match status" value="1"/>
</dbReference>
<dbReference type="RefSeq" id="WP_240572302.1">
    <property type="nucleotide sequence ID" value="NZ_CP136709.1"/>
</dbReference>
<accession>A0ABS9RHH1</accession>
<evidence type="ECO:0000313" key="2">
    <source>
        <dbReference type="Proteomes" id="UP001156141"/>
    </source>
</evidence>
<dbReference type="Proteomes" id="UP001156141">
    <property type="component" value="Unassembled WGS sequence"/>
</dbReference>
<reference evidence="1" key="1">
    <citation type="submission" date="2022-02" db="EMBL/GenBank/DDBJ databases">
        <title>Aestuariibaculum sp., a marine bacterium isolated from sediment in Guangxi.</title>
        <authorList>
            <person name="Ying J."/>
        </authorList>
    </citation>
    <scope>NUCLEOTIDE SEQUENCE</scope>
    <source>
        <strain evidence="1">L182</strain>
    </source>
</reference>
<organism evidence="1 2">
    <name type="scientific">Aestuariibaculum lutulentum</name>
    <dbReference type="NCBI Taxonomy" id="2920935"/>
    <lineage>
        <taxon>Bacteria</taxon>
        <taxon>Pseudomonadati</taxon>
        <taxon>Bacteroidota</taxon>
        <taxon>Flavobacteriia</taxon>
        <taxon>Flavobacteriales</taxon>
        <taxon>Flavobacteriaceae</taxon>
    </lineage>
</organism>
<name>A0ABS9RHH1_9FLAO</name>
<dbReference type="EMBL" id="JAKVQD010000001">
    <property type="protein sequence ID" value="MCH4551981.1"/>
    <property type="molecule type" value="Genomic_DNA"/>
</dbReference>
<proteinExistence type="predicted"/>
<dbReference type="InterPro" id="IPR019292">
    <property type="entry name" value="McrC"/>
</dbReference>
<dbReference type="Pfam" id="PF10117">
    <property type="entry name" value="McrBC"/>
    <property type="match status" value="1"/>
</dbReference>
<evidence type="ECO:0000313" key="1">
    <source>
        <dbReference type="EMBL" id="MCH4551981.1"/>
    </source>
</evidence>
<keyword evidence="2" id="KW-1185">Reference proteome</keyword>
<gene>
    <name evidence="1" type="ORF">MKW35_05065</name>
</gene>
<dbReference type="PANTHER" id="PTHR38733">
    <property type="entry name" value="PROTEIN MCRC"/>
    <property type="match status" value="1"/>
</dbReference>
<sequence>MIVLNEHHGYPDSKPLNTDLSAYSDILNGLKFSRYFIQERSDQLCFSLEYDESNVNKYLFKSSYFIGVDWLVENKLPIYVQPKINDENNSVDYLTMLFESLKENENYNHLDYLYNIDFKKPLIKIRQKQDLLSPLLIIQYLNVLKKIVRKGLKKSYYKKTTNFSSKVKGKILINKTIRHNHFKGDHFSTYCSYNEFGYNSIENKVLKKALEFSERVLKNLKGSDNINLQSILSFIKPAFDKVDNKVEIHDLKNYKSNPLFKEYEQALYIAKLILKRYGYNIKNVGENLIQTPPFWIDMSMLFELYVYKKLRNLFPIKGEVIYHKKFHYLEPDFIINSKDGNYKIIVDAKYKPRYAVKNISVDDIRQVSGYARLSSIYQEMKLNNLNKIIDCLIVYSDQENEMEFKNRESLKANKIPHYIQIYKTGLKLPYVD</sequence>
<comment type="caution">
    <text evidence="1">The sequence shown here is derived from an EMBL/GenBank/DDBJ whole genome shotgun (WGS) entry which is preliminary data.</text>
</comment>
<protein>
    <submittedName>
        <fullName evidence="1">McrC family protein</fullName>
    </submittedName>
</protein>